<feature type="region of interest" description="Disordered" evidence="1">
    <location>
        <begin position="313"/>
        <end position="339"/>
    </location>
</feature>
<feature type="compositionally biased region" description="Polar residues" evidence="1">
    <location>
        <begin position="211"/>
        <end position="223"/>
    </location>
</feature>
<keyword evidence="3" id="KW-1185">Reference proteome</keyword>
<feature type="region of interest" description="Disordered" evidence="1">
    <location>
        <begin position="363"/>
        <end position="424"/>
    </location>
</feature>
<evidence type="ECO:0000256" key="1">
    <source>
        <dbReference type="SAM" id="MobiDB-lite"/>
    </source>
</evidence>
<dbReference type="OrthoDB" id="5572844at2759"/>
<feature type="compositionally biased region" description="Polar residues" evidence="1">
    <location>
        <begin position="313"/>
        <end position="325"/>
    </location>
</feature>
<name>A0A2R6NFB0_9APHY</name>
<evidence type="ECO:0000313" key="3">
    <source>
        <dbReference type="Proteomes" id="UP000186601"/>
    </source>
</evidence>
<feature type="compositionally biased region" description="Pro residues" evidence="1">
    <location>
        <begin position="192"/>
        <end position="201"/>
    </location>
</feature>
<feature type="compositionally biased region" description="Low complexity" evidence="1">
    <location>
        <begin position="148"/>
        <end position="164"/>
    </location>
</feature>
<dbReference type="Proteomes" id="UP000186601">
    <property type="component" value="Unassembled WGS sequence"/>
</dbReference>
<accession>A0A2R6NFB0</accession>
<feature type="compositionally biased region" description="Polar residues" evidence="1">
    <location>
        <begin position="67"/>
        <end position="77"/>
    </location>
</feature>
<feature type="compositionally biased region" description="Polar residues" evidence="1">
    <location>
        <begin position="382"/>
        <end position="401"/>
    </location>
</feature>
<protein>
    <submittedName>
        <fullName evidence="2">Uncharacterized protein</fullName>
    </submittedName>
</protein>
<feature type="region of interest" description="Disordered" evidence="1">
    <location>
        <begin position="548"/>
        <end position="575"/>
    </location>
</feature>
<sequence length="575" mass="60954">MHPYYERTNGFRSTHRSSQPFDSVLLPIHASRRSLENQVHREGERDMFIKQTYSAYRSDDFPEDMNQDGSLPNSAGASTAEKKKKPRKWHLNAYFTKSTEGNLNTIDSIPELRGLVVPEGMFRSARNSTKKKAGGPASTSMSSDPPQAGALYSGEASGSGAAGARGKRGRDGSSVQRTYAPFPSGERQRPRPVAPAPPPTIPAHHASSPSMGQPNNLSVQTQMFPPPLPPMDVQHLRHSTSYTQAASFSFPPIPTHPHPLQHQAHQSQEMLHSPTGYGSPAGDVFSNLGYSASAPNNSTSYTLGDALSPVSSPTTNAYTNHNMPFSSPPQSNPMSFDFNAGSYSQPSMFASPGIPNNAFESPLAAHQHARRPSRGHGYVPHNNFSPHSGSSGTDSPAQSDLGSWHTPSPRPGSSIGSGSGQEEDLSAYLPMPALDFSTSNTFTVTDHSNNGNGSIPRSRSFGHQQRHLDPIVTTTGVAAAAMAMANGVMALSASLSTTDFGGLSVDSSVGGGGSLLSAGAAGEEDYGYGSESESDGAAQRVALAPLHTLQRNHGYRRSPMDDRALRLLGPPGGGR</sequence>
<comment type="caution">
    <text evidence="2">The sequence shown here is derived from an EMBL/GenBank/DDBJ whole genome shotgun (WGS) entry which is preliminary data.</text>
</comment>
<reference evidence="2 3" key="1">
    <citation type="submission" date="2018-02" db="EMBL/GenBank/DDBJ databases">
        <title>Genome sequence of the basidiomycete white-rot fungus Phlebia centrifuga.</title>
        <authorList>
            <person name="Granchi Z."/>
            <person name="Peng M."/>
            <person name="de Vries R.P."/>
            <person name="Hilden K."/>
            <person name="Makela M.R."/>
            <person name="Grigoriev I."/>
            <person name="Riley R."/>
        </authorList>
    </citation>
    <scope>NUCLEOTIDE SEQUENCE [LARGE SCALE GENOMIC DNA]</scope>
    <source>
        <strain evidence="2 3">FBCC195</strain>
    </source>
</reference>
<dbReference type="EMBL" id="MLYV02001299">
    <property type="protein sequence ID" value="PSR70969.1"/>
    <property type="molecule type" value="Genomic_DNA"/>
</dbReference>
<dbReference type="AlphaFoldDB" id="A0A2R6NFB0"/>
<gene>
    <name evidence="2" type="ORF">PHLCEN_2v13145</name>
</gene>
<organism evidence="2 3">
    <name type="scientific">Hermanssonia centrifuga</name>
    <dbReference type="NCBI Taxonomy" id="98765"/>
    <lineage>
        <taxon>Eukaryota</taxon>
        <taxon>Fungi</taxon>
        <taxon>Dikarya</taxon>
        <taxon>Basidiomycota</taxon>
        <taxon>Agaricomycotina</taxon>
        <taxon>Agaricomycetes</taxon>
        <taxon>Polyporales</taxon>
        <taxon>Meruliaceae</taxon>
        <taxon>Hermanssonia</taxon>
    </lineage>
</organism>
<feature type="region of interest" description="Disordered" evidence="1">
    <location>
        <begin position="255"/>
        <end position="278"/>
    </location>
</feature>
<feature type="region of interest" description="Disordered" evidence="1">
    <location>
        <begin position="59"/>
        <end position="87"/>
    </location>
</feature>
<proteinExistence type="predicted"/>
<evidence type="ECO:0000313" key="2">
    <source>
        <dbReference type="EMBL" id="PSR70969.1"/>
    </source>
</evidence>
<feature type="region of interest" description="Disordered" evidence="1">
    <location>
        <begin position="125"/>
        <end position="230"/>
    </location>
</feature>